<evidence type="ECO:0000313" key="1">
    <source>
        <dbReference type="EMBL" id="KAI0063314.1"/>
    </source>
</evidence>
<evidence type="ECO:0000313" key="2">
    <source>
        <dbReference type="Proteomes" id="UP000814140"/>
    </source>
</evidence>
<accession>A0ACB8T3R1</accession>
<proteinExistence type="predicted"/>
<sequence length="485" mass="51201">MFTLLGDTLFALSFLFYPAMAALLDFLLEILATIAVTYTFVCRLIPSPSTVSFFLLVLEMILQYSLECSTRLLFIRISGLSLAGLASLMLKEYLQETMSVVSQYAIAVHDVVIDPAVHTFMWSLVGFAIMGLEYAHELYVSAGNHKDSIPTLPTSCASSFGDLSDTIAKSVSHLDIEAETHKAVKRLNPEARPFLSSLPALQALARKVVLNPLALEFVPGCAQAKIDINTVDDGSRLNPLAKPFVPTCIVPSETTASSSTVNDSSFAFAPVLRDSLACRSPLNASAPIFVPGLSINTVEEKATFKSGLNALAKKFVSTLAHPSVHAPPLNPTAAIFIPRQTAAIPKASLNASAPAFTPAHTSASTASSAPSFSDASVSLSSTDGFPFSTSFTSFHFADSVGVDRQGLRHSVSFGSLAANRAASPLPASSSIPFSPGSSSSDDASLTLVDAQSFNDFSSFICRGVKTLGSLGISASASMPLEIVRL</sequence>
<name>A0ACB8T3R1_9AGAM</name>
<keyword evidence="2" id="KW-1185">Reference proteome</keyword>
<reference evidence="1" key="1">
    <citation type="submission" date="2021-03" db="EMBL/GenBank/DDBJ databases">
        <authorList>
            <consortium name="DOE Joint Genome Institute"/>
            <person name="Ahrendt S."/>
            <person name="Looney B.P."/>
            <person name="Miyauchi S."/>
            <person name="Morin E."/>
            <person name="Drula E."/>
            <person name="Courty P.E."/>
            <person name="Chicoki N."/>
            <person name="Fauchery L."/>
            <person name="Kohler A."/>
            <person name="Kuo A."/>
            <person name="Labutti K."/>
            <person name="Pangilinan J."/>
            <person name="Lipzen A."/>
            <person name="Riley R."/>
            <person name="Andreopoulos W."/>
            <person name="He G."/>
            <person name="Johnson J."/>
            <person name="Barry K.W."/>
            <person name="Grigoriev I.V."/>
            <person name="Nagy L."/>
            <person name="Hibbett D."/>
            <person name="Henrissat B."/>
            <person name="Matheny P.B."/>
            <person name="Labbe J."/>
            <person name="Martin F."/>
        </authorList>
    </citation>
    <scope>NUCLEOTIDE SEQUENCE</scope>
    <source>
        <strain evidence="1">HHB10654</strain>
    </source>
</reference>
<gene>
    <name evidence="1" type="ORF">BV25DRAFT_1824380</name>
</gene>
<protein>
    <submittedName>
        <fullName evidence="1">Uncharacterized protein</fullName>
    </submittedName>
</protein>
<reference evidence="1" key="2">
    <citation type="journal article" date="2022" name="New Phytol.">
        <title>Evolutionary transition to the ectomycorrhizal habit in the genomes of a hyperdiverse lineage of mushroom-forming fungi.</title>
        <authorList>
            <person name="Looney B."/>
            <person name="Miyauchi S."/>
            <person name="Morin E."/>
            <person name="Drula E."/>
            <person name="Courty P.E."/>
            <person name="Kohler A."/>
            <person name="Kuo A."/>
            <person name="LaButti K."/>
            <person name="Pangilinan J."/>
            <person name="Lipzen A."/>
            <person name="Riley R."/>
            <person name="Andreopoulos W."/>
            <person name="He G."/>
            <person name="Johnson J."/>
            <person name="Nolan M."/>
            <person name="Tritt A."/>
            <person name="Barry K.W."/>
            <person name="Grigoriev I.V."/>
            <person name="Nagy L.G."/>
            <person name="Hibbett D."/>
            <person name="Henrissat B."/>
            <person name="Matheny P.B."/>
            <person name="Labbe J."/>
            <person name="Martin F.M."/>
        </authorList>
    </citation>
    <scope>NUCLEOTIDE SEQUENCE</scope>
    <source>
        <strain evidence="1">HHB10654</strain>
    </source>
</reference>
<dbReference type="EMBL" id="MU277203">
    <property type="protein sequence ID" value="KAI0063314.1"/>
    <property type="molecule type" value="Genomic_DNA"/>
</dbReference>
<dbReference type="Proteomes" id="UP000814140">
    <property type="component" value="Unassembled WGS sequence"/>
</dbReference>
<comment type="caution">
    <text evidence="1">The sequence shown here is derived from an EMBL/GenBank/DDBJ whole genome shotgun (WGS) entry which is preliminary data.</text>
</comment>
<organism evidence="1 2">
    <name type="scientific">Artomyces pyxidatus</name>
    <dbReference type="NCBI Taxonomy" id="48021"/>
    <lineage>
        <taxon>Eukaryota</taxon>
        <taxon>Fungi</taxon>
        <taxon>Dikarya</taxon>
        <taxon>Basidiomycota</taxon>
        <taxon>Agaricomycotina</taxon>
        <taxon>Agaricomycetes</taxon>
        <taxon>Russulales</taxon>
        <taxon>Auriscalpiaceae</taxon>
        <taxon>Artomyces</taxon>
    </lineage>
</organism>